<dbReference type="InterPro" id="IPR015890">
    <property type="entry name" value="Chorismate_C"/>
</dbReference>
<dbReference type="GO" id="GO:0009396">
    <property type="term" value="P:folic acid-containing compound biosynthetic process"/>
    <property type="evidence" value="ECO:0007669"/>
    <property type="project" value="InterPro"/>
</dbReference>
<dbReference type="Pfam" id="PF01063">
    <property type="entry name" value="Aminotran_4"/>
    <property type="match status" value="1"/>
</dbReference>
<dbReference type="NCBIfam" id="TIGR00553">
    <property type="entry name" value="pabB"/>
    <property type="match status" value="1"/>
</dbReference>
<gene>
    <name evidence="2" type="ORF">Hs20B_05250</name>
</gene>
<dbReference type="GO" id="GO:0046820">
    <property type="term" value="F:4-amino-4-deoxychorismate synthase activity"/>
    <property type="evidence" value="ECO:0007669"/>
    <property type="project" value="TreeGrafter"/>
</dbReference>
<dbReference type="PANTHER" id="PTHR11236:SF50">
    <property type="entry name" value="AMINODEOXYCHORISMATE SYNTHASE COMPONENT 1"/>
    <property type="match status" value="1"/>
</dbReference>
<dbReference type="PANTHER" id="PTHR11236">
    <property type="entry name" value="AMINOBENZOATE/ANTHRANILATE SYNTHASE"/>
    <property type="match status" value="1"/>
</dbReference>
<dbReference type="SUPFAM" id="SSF56752">
    <property type="entry name" value="D-aminoacid aminotransferase-like PLP-dependent enzymes"/>
    <property type="match status" value="1"/>
</dbReference>
<dbReference type="RefSeq" id="WP_172355390.1">
    <property type="nucleotide sequence ID" value="NZ_BLLH01000002.1"/>
</dbReference>
<dbReference type="InterPro" id="IPR019999">
    <property type="entry name" value="Anth_synth_I-like"/>
</dbReference>
<dbReference type="InterPro" id="IPR036038">
    <property type="entry name" value="Aminotransferase-like"/>
</dbReference>
<dbReference type="InterPro" id="IPR043131">
    <property type="entry name" value="BCAT-like_N"/>
</dbReference>
<dbReference type="PRINTS" id="PR00095">
    <property type="entry name" value="ANTSNTHASEI"/>
</dbReference>
<evidence type="ECO:0000313" key="3">
    <source>
        <dbReference type="Proteomes" id="UP000475928"/>
    </source>
</evidence>
<dbReference type="InterPro" id="IPR005802">
    <property type="entry name" value="ADC_synth_comp_1"/>
</dbReference>
<dbReference type="Proteomes" id="UP000475928">
    <property type="component" value="Unassembled WGS sequence"/>
</dbReference>
<dbReference type="InterPro" id="IPR005801">
    <property type="entry name" value="ADC_synthase"/>
</dbReference>
<sequence length="546" mass="62485">MMIYDEMQFEQPVATLIAFDSTGVISALAEMATWQKTHYLLGYMRYEARHVFQGEEFVSKLPLLYFQVFESYRPYARNPHSNPLTIDLQPRAQLTFSDYSSAFDAIKAEQRGGNTYEVNYSYDYAVDYEEGDELALYEQLLMRQKTSYTAFIQNGYETMLSFSPELFFEISDRHITTRPMKGTVKRGKSLEEDAQLIDFLKTDEKNRAENVMIVDLMRNDLGRIAETGTVKVTKLFDVETHPTVHQMTSQIEADLKENTSLFDICQALFPNGSVTGAPKLSTMAIIDKLERGSRDIYCGAIGFLSPEQTIFSVPIRILQRKKGQKSFKYRVGGAIVWDSEVKDEWLETQNKTAFLENDLQIIETFKLENGKALMKNEHLARLKKSAEYYGFAYHPERVEAAITKPEKSSEIMRLALNHDGTFELTYRAAKSFSTVTISEHIVDSQADFLYHKTSKRPYFKAGQDELFFNEKGELTEMSRANIVLDLAGELVTPPVTSGLLQGLYREKLLASGKITERILYREDLLKADKIYCCNSIQGLQEVILLQ</sequence>
<dbReference type="Gene3D" id="3.20.10.10">
    <property type="entry name" value="D-amino Acid Aminotransferase, subunit A, domain 2"/>
    <property type="match status" value="1"/>
</dbReference>
<accession>A0A6A0B8H3</accession>
<dbReference type="InterPro" id="IPR001544">
    <property type="entry name" value="Aminotrans_IV"/>
</dbReference>
<dbReference type="Pfam" id="PF00425">
    <property type="entry name" value="Chorismate_bind"/>
    <property type="match status" value="1"/>
</dbReference>
<dbReference type="AlphaFoldDB" id="A0A6A0B8H3"/>
<reference evidence="2 3" key="1">
    <citation type="submission" date="2020-02" db="EMBL/GenBank/DDBJ databases">
        <title>Draft genome sequence of Lactococcus sp. Hs20B0-1.</title>
        <authorList>
            <person name="Noda S."/>
            <person name="Yuki M."/>
            <person name="Ohkuma M."/>
        </authorList>
    </citation>
    <scope>NUCLEOTIDE SEQUENCE [LARGE SCALE GENOMIC DNA]</scope>
    <source>
        <strain evidence="2 3">Hs20B0-1</strain>
    </source>
</reference>
<dbReference type="Gene3D" id="3.30.470.10">
    <property type="match status" value="1"/>
</dbReference>
<protein>
    <submittedName>
        <fullName evidence="2">Aminodeoxychorismate synthase, component I</fullName>
    </submittedName>
</protein>
<keyword evidence="3" id="KW-1185">Reference proteome</keyword>
<evidence type="ECO:0000313" key="2">
    <source>
        <dbReference type="EMBL" id="GFH40127.1"/>
    </source>
</evidence>
<dbReference type="SUPFAM" id="SSF56322">
    <property type="entry name" value="ADC synthase"/>
    <property type="match status" value="1"/>
</dbReference>
<dbReference type="Gene3D" id="3.60.120.10">
    <property type="entry name" value="Anthranilate synthase"/>
    <property type="match status" value="1"/>
</dbReference>
<dbReference type="GO" id="GO:0000162">
    <property type="term" value="P:L-tryptophan biosynthetic process"/>
    <property type="evidence" value="ECO:0007669"/>
    <property type="project" value="TreeGrafter"/>
</dbReference>
<dbReference type="InterPro" id="IPR043132">
    <property type="entry name" value="BCAT-like_C"/>
</dbReference>
<evidence type="ECO:0000259" key="1">
    <source>
        <dbReference type="Pfam" id="PF00425"/>
    </source>
</evidence>
<comment type="caution">
    <text evidence="2">The sequence shown here is derived from an EMBL/GenBank/DDBJ whole genome shotgun (WGS) entry which is preliminary data.</text>
</comment>
<name>A0A6A0B8H3_9LACT</name>
<proteinExistence type="predicted"/>
<dbReference type="EMBL" id="BLLH01000002">
    <property type="protein sequence ID" value="GFH40127.1"/>
    <property type="molecule type" value="Genomic_DNA"/>
</dbReference>
<feature type="domain" description="Chorismate-utilising enzyme C-terminal" evidence="1">
    <location>
        <begin position="97"/>
        <end position="351"/>
    </location>
</feature>
<organism evidence="2 3">
    <name type="scientific">Pseudolactococcus insecticola</name>
    <dbReference type="NCBI Taxonomy" id="2709158"/>
    <lineage>
        <taxon>Bacteria</taxon>
        <taxon>Bacillati</taxon>
        <taxon>Bacillota</taxon>
        <taxon>Bacilli</taxon>
        <taxon>Lactobacillales</taxon>
        <taxon>Streptococcaceae</taxon>
        <taxon>Pseudolactococcus</taxon>
    </lineage>
</organism>